<evidence type="ECO:0000256" key="1">
    <source>
        <dbReference type="SAM" id="MobiDB-lite"/>
    </source>
</evidence>
<name>A0A518DDA4_9BACT</name>
<feature type="compositionally biased region" description="Basic residues" evidence="1">
    <location>
        <begin position="508"/>
        <end position="520"/>
    </location>
</feature>
<dbReference type="OrthoDB" id="236093at2"/>
<dbReference type="PANTHER" id="PTHR33678">
    <property type="entry name" value="BLL1576 PROTEIN"/>
    <property type="match status" value="1"/>
</dbReference>
<dbReference type="KEGG" id="pnd:Pla175_28510"/>
<feature type="domain" description="Transposase IS66 central" evidence="2">
    <location>
        <begin position="598"/>
        <end position="859"/>
    </location>
</feature>
<dbReference type="AlphaFoldDB" id="A0A518DDA4"/>
<dbReference type="InterPro" id="IPR019993">
    <property type="entry name" value="RecB_nuclease_TM0106_put"/>
</dbReference>
<evidence type="ECO:0000313" key="4">
    <source>
        <dbReference type="EMBL" id="QDU89461.1"/>
    </source>
</evidence>
<dbReference type="PANTHER" id="PTHR33678:SF2">
    <property type="match status" value="1"/>
</dbReference>
<organism evidence="4 5">
    <name type="scientific">Pirellulimonas nuda</name>
    <dbReference type="NCBI Taxonomy" id="2528009"/>
    <lineage>
        <taxon>Bacteria</taxon>
        <taxon>Pseudomonadati</taxon>
        <taxon>Planctomycetota</taxon>
        <taxon>Planctomycetia</taxon>
        <taxon>Pirellulales</taxon>
        <taxon>Lacipirellulaceae</taxon>
        <taxon>Pirellulimonas</taxon>
    </lineage>
</organism>
<sequence>MNQPICTKIVVSYVECKRKAYYLLHGEPQGTAHDLDLVLERRADAIRKTYLASIEGDITQRIAGVAGAESSPRVLAGDLVAACDAITRKYSTRRRESSEPHLVVGAQSFTKKHRFALAFAAYVIGQSETILPEHGVLASLGGKPKRVKVASLFPQVRSIVDDLRELSRADATEPPLILCEACSTCVFRDRCRLEAVETDNLTLLDRMTPKLLKKYARRGVLTVNQLSYLFRPRRARKRSPAAQPSFNIELQALALRTKKIYLHDAPKLHEQPVEIYLDIEGIPEQGFDYLIGLLIRKGNEVTTRSFWADTRADEPRIFQECIDTIQSLPQDARLYHYGSYEKRAFQRVQEGHGLKCDALIGRLTNVNSMIFGKIYFPTYSNRLKDLGKFLGVSWSAANSTGIQSLAWRFLWEDTGNDEYKQRLLTYNREDCDAVRIVADELRCLSMAAHERPDVDVPTTSKRNSTKSGLEIHETFDRILKSAHLKYQDQRITIRPETAKIQSKQDTPKKKRRATSRRKPSGRANKIIHVPRKRTCLSCKRAGLKRSRKTSEHSLIELGRTKNGCKRFVVKYVGHQAFCPECTYYYPPPAIKRLRAHIFGRSIKCWAVHFRIVLRLPIRVISDLLDTLISEHVAASSVSGFVGDIADEYAATEELLESQLLASRHLHVDETKINVRGVDCYAWVVTDGQHVLLRFSESRQISVVEGLLKQYEGVVVSDFYGGYDCLTCKQQRCLVHLIRDLNEDLWKNPFNQDYELFLSKIRDMFVPIFEDVGKHGLKSRYLKKHMKAVDQFYRDVIEGQDSGSELGEKYKKRFRRYRESLFRFLIEDGIPWNNNMAERSLRHLSVQQKISGCFFGQSGADDYLRLLSISQTCRFQDKPFLDFLLSGERDIDQFKPPRRRQKPKAR</sequence>
<protein>
    <submittedName>
        <fullName evidence="4">Transposase IS66 family protein</fullName>
    </submittedName>
</protein>
<dbReference type="InterPro" id="IPR038720">
    <property type="entry name" value="YprB_RNase_H-like_dom"/>
</dbReference>
<dbReference type="NCBIfam" id="NF033517">
    <property type="entry name" value="transpos_IS66"/>
    <property type="match status" value="1"/>
</dbReference>
<dbReference type="InterPro" id="IPR004291">
    <property type="entry name" value="Transposase_IS66_central"/>
</dbReference>
<dbReference type="InterPro" id="IPR052344">
    <property type="entry name" value="Transposase-related"/>
</dbReference>
<dbReference type="Proteomes" id="UP000317429">
    <property type="component" value="Chromosome"/>
</dbReference>
<keyword evidence="5" id="KW-1185">Reference proteome</keyword>
<feature type="region of interest" description="Disordered" evidence="1">
    <location>
        <begin position="493"/>
        <end position="523"/>
    </location>
</feature>
<gene>
    <name evidence="4" type="ORF">Pla175_28510</name>
</gene>
<feature type="domain" description="YprB ribonuclease H-like" evidence="3">
    <location>
        <begin position="275"/>
        <end position="441"/>
    </location>
</feature>
<dbReference type="Pfam" id="PF03050">
    <property type="entry name" value="DDE_Tnp_IS66"/>
    <property type="match status" value="1"/>
</dbReference>
<dbReference type="NCBIfam" id="TIGR03491">
    <property type="entry name" value="TM0106 family RecB-like putative nuclease"/>
    <property type="match status" value="1"/>
</dbReference>
<dbReference type="Pfam" id="PF13482">
    <property type="entry name" value="RNase_H_2"/>
    <property type="match status" value="1"/>
</dbReference>
<dbReference type="RefSeq" id="WP_145286037.1">
    <property type="nucleotide sequence ID" value="NZ_CP036291.1"/>
</dbReference>
<dbReference type="EMBL" id="CP036291">
    <property type="protein sequence ID" value="QDU89461.1"/>
    <property type="molecule type" value="Genomic_DNA"/>
</dbReference>
<evidence type="ECO:0000313" key="5">
    <source>
        <dbReference type="Proteomes" id="UP000317429"/>
    </source>
</evidence>
<accession>A0A518DDA4</accession>
<reference evidence="4 5" key="1">
    <citation type="submission" date="2019-02" db="EMBL/GenBank/DDBJ databases">
        <title>Deep-cultivation of Planctomycetes and their phenomic and genomic characterization uncovers novel biology.</title>
        <authorList>
            <person name="Wiegand S."/>
            <person name="Jogler M."/>
            <person name="Boedeker C."/>
            <person name="Pinto D."/>
            <person name="Vollmers J."/>
            <person name="Rivas-Marin E."/>
            <person name="Kohn T."/>
            <person name="Peeters S.H."/>
            <person name="Heuer A."/>
            <person name="Rast P."/>
            <person name="Oberbeckmann S."/>
            <person name="Bunk B."/>
            <person name="Jeske O."/>
            <person name="Meyerdierks A."/>
            <person name="Storesund J.E."/>
            <person name="Kallscheuer N."/>
            <person name="Luecker S."/>
            <person name="Lage O.M."/>
            <person name="Pohl T."/>
            <person name="Merkel B.J."/>
            <person name="Hornburger P."/>
            <person name="Mueller R.-W."/>
            <person name="Bruemmer F."/>
            <person name="Labrenz M."/>
            <person name="Spormann A.M."/>
            <person name="Op den Camp H."/>
            <person name="Overmann J."/>
            <person name="Amann R."/>
            <person name="Jetten M.S.M."/>
            <person name="Mascher T."/>
            <person name="Medema M.H."/>
            <person name="Devos D.P."/>
            <person name="Kaster A.-K."/>
            <person name="Ovreas L."/>
            <person name="Rohde M."/>
            <person name="Galperin M.Y."/>
            <person name="Jogler C."/>
        </authorList>
    </citation>
    <scope>NUCLEOTIDE SEQUENCE [LARGE SCALE GENOMIC DNA]</scope>
    <source>
        <strain evidence="4 5">Pla175</strain>
    </source>
</reference>
<evidence type="ECO:0000259" key="3">
    <source>
        <dbReference type="Pfam" id="PF13482"/>
    </source>
</evidence>
<proteinExistence type="predicted"/>
<evidence type="ECO:0000259" key="2">
    <source>
        <dbReference type="Pfam" id="PF03050"/>
    </source>
</evidence>